<accession>A0A9W7DII7</accession>
<evidence type="ECO:0000256" key="1">
    <source>
        <dbReference type="SAM" id="MobiDB-lite"/>
    </source>
</evidence>
<organism evidence="2 3">
    <name type="scientific">Ambrosiozyma monospora</name>
    <name type="common">Yeast</name>
    <name type="synonym">Endomycopsis monosporus</name>
    <dbReference type="NCBI Taxonomy" id="43982"/>
    <lineage>
        <taxon>Eukaryota</taxon>
        <taxon>Fungi</taxon>
        <taxon>Dikarya</taxon>
        <taxon>Ascomycota</taxon>
        <taxon>Saccharomycotina</taxon>
        <taxon>Pichiomycetes</taxon>
        <taxon>Pichiales</taxon>
        <taxon>Pichiaceae</taxon>
        <taxon>Ambrosiozyma</taxon>
    </lineage>
</organism>
<protein>
    <submittedName>
        <fullName evidence="2">Unnamed protein product</fullName>
    </submittedName>
</protein>
<feature type="region of interest" description="Disordered" evidence="1">
    <location>
        <begin position="1"/>
        <end position="27"/>
    </location>
</feature>
<dbReference type="Proteomes" id="UP001165063">
    <property type="component" value="Unassembled WGS sequence"/>
</dbReference>
<keyword evidence="3" id="KW-1185">Reference proteome</keyword>
<reference evidence="2" key="1">
    <citation type="submission" date="2023-04" db="EMBL/GenBank/DDBJ databases">
        <title>Ambrosiozyma monospora NBRC 1965.</title>
        <authorList>
            <person name="Ichikawa N."/>
            <person name="Sato H."/>
            <person name="Tonouchi N."/>
        </authorList>
    </citation>
    <scope>NUCLEOTIDE SEQUENCE</scope>
    <source>
        <strain evidence="2">NBRC 1965</strain>
    </source>
</reference>
<dbReference type="EMBL" id="BSXU01005226">
    <property type="protein sequence ID" value="GMG51642.1"/>
    <property type="molecule type" value="Genomic_DNA"/>
</dbReference>
<evidence type="ECO:0000313" key="3">
    <source>
        <dbReference type="Proteomes" id="UP001165063"/>
    </source>
</evidence>
<proteinExistence type="predicted"/>
<feature type="compositionally biased region" description="Acidic residues" evidence="1">
    <location>
        <begin position="9"/>
        <end position="22"/>
    </location>
</feature>
<comment type="caution">
    <text evidence="2">The sequence shown here is derived from an EMBL/GenBank/DDBJ whole genome shotgun (WGS) entry which is preliminary data.</text>
</comment>
<sequence>MQFSKTTDAIDDDDDDDEDEDEEVRRINDYSTQVTTLNTVHTRTILTYLLILEIQSATTHLRTSKRSCCMYVQESNSIDVKVQTIACPYRVCLVFLGVPGVPGACS</sequence>
<name>A0A9W7DII7_AMBMO</name>
<evidence type="ECO:0000313" key="2">
    <source>
        <dbReference type="EMBL" id="GMG51642.1"/>
    </source>
</evidence>
<gene>
    <name evidence="2" type="ORF">Amon01_000725500</name>
</gene>
<dbReference type="AlphaFoldDB" id="A0A9W7DII7"/>